<dbReference type="Proteomes" id="UP000202279">
    <property type="component" value="Segment"/>
</dbReference>
<dbReference type="EMBL" id="KU998233">
    <property type="protein sequence ID" value="ANA85281.1"/>
    <property type="molecule type" value="Genomic_DNA"/>
</dbReference>
<protein>
    <submittedName>
        <fullName evidence="2">Uncharacterized protein</fullName>
    </submittedName>
</protein>
<proteinExistence type="predicted"/>
<name>A0A166Y0K6_9CAUD</name>
<dbReference type="GeneID" id="28802918"/>
<keyword evidence="3" id="KW-1185">Reference proteome</keyword>
<evidence type="ECO:0000313" key="2">
    <source>
        <dbReference type="EMBL" id="ANA85281.1"/>
    </source>
</evidence>
<evidence type="ECO:0000313" key="3">
    <source>
        <dbReference type="Proteomes" id="UP000202279"/>
    </source>
</evidence>
<evidence type="ECO:0000256" key="1">
    <source>
        <dbReference type="SAM" id="MobiDB-lite"/>
    </source>
</evidence>
<dbReference type="KEGG" id="vg:28802918"/>
<sequence>MGWVIRSTEPHQCLTPGGGHTDGDLWRCDNCGDLWAWTGGSWGWATRWEHFQAWLLESFGLTPDPRVHTGRATVDHDAMAQAWDEGFEAGSTWSPSGPAGVPNDPPPNPYDGGAS</sequence>
<gene>
    <name evidence="2" type="primary">78</name>
    <name evidence="2" type="ORF">PBI_BRITBRAT_78</name>
</gene>
<dbReference type="RefSeq" id="YP_009276605.1">
    <property type="nucleotide sequence ID" value="NC_030942.1"/>
</dbReference>
<accession>A0A166Y0K6</accession>
<reference evidence="3" key="1">
    <citation type="submission" date="2016-03" db="EMBL/GenBank/DDBJ databases">
        <authorList>
            <person name="Ploux O."/>
        </authorList>
    </citation>
    <scope>NUCLEOTIDE SEQUENCE [LARGE SCALE GENOMIC DNA]</scope>
</reference>
<feature type="region of interest" description="Disordered" evidence="1">
    <location>
        <begin position="86"/>
        <end position="115"/>
    </location>
</feature>
<organism evidence="2 3">
    <name type="scientific">Gordonia phage BritBrat</name>
    <dbReference type="NCBI Taxonomy" id="1838064"/>
    <lineage>
        <taxon>Viruses</taxon>
        <taxon>Duplodnaviria</taxon>
        <taxon>Heunggongvirae</taxon>
        <taxon>Uroviricota</taxon>
        <taxon>Caudoviricetes</taxon>
        <taxon>Britbratvirus</taxon>
        <taxon>Britbratvirus britbrat</taxon>
    </lineage>
</organism>